<name>A0ACA9R807_9GLOM</name>
<dbReference type="Proteomes" id="UP000789920">
    <property type="component" value="Unassembled WGS sequence"/>
</dbReference>
<accession>A0ACA9R807</accession>
<evidence type="ECO:0000313" key="2">
    <source>
        <dbReference type="Proteomes" id="UP000789920"/>
    </source>
</evidence>
<comment type="caution">
    <text evidence="1">The sequence shown here is derived from an EMBL/GenBank/DDBJ whole genome shotgun (WGS) entry which is preliminary data.</text>
</comment>
<keyword evidence="2" id="KW-1185">Reference proteome</keyword>
<dbReference type="EMBL" id="CAJVQC010045522">
    <property type="protein sequence ID" value="CAG8781445.1"/>
    <property type="molecule type" value="Genomic_DNA"/>
</dbReference>
<evidence type="ECO:0000313" key="1">
    <source>
        <dbReference type="EMBL" id="CAG8781445.1"/>
    </source>
</evidence>
<protein>
    <submittedName>
        <fullName evidence="1">21480_t:CDS:1</fullName>
    </submittedName>
</protein>
<organism evidence="1 2">
    <name type="scientific">Racocetra persica</name>
    <dbReference type="NCBI Taxonomy" id="160502"/>
    <lineage>
        <taxon>Eukaryota</taxon>
        <taxon>Fungi</taxon>
        <taxon>Fungi incertae sedis</taxon>
        <taxon>Mucoromycota</taxon>
        <taxon>Glomeromycotina</taxon>
        <taxon>Glomeromycetes</taxon>
        <taxon>Diversisporales</taxon>
        <taxon>Gigasporaceae</taxon>
        <taxon>Racocetra</taxon>
    </lineage>
</organism>
<gene>
    <name evidence="1" type="ORF">RPERSI_LOCUS17645</name>
</gene>
<proteinExistence type="predicted"/>
<sequence length="83" mass="9592">YRSNVNDSQSYMSKNTVKQIRQILNTLSLIRNHSPESPEGFYDQSLLVSNNIPPFSERNYSLESTHNQHLPAFNITLLLLSRI</sequence>
<feature type="non-terminal residue" evidence="1">
    <location>
        <position position="1"/>
    </location>
</feature>
<reference evidence="1" key="1">
    <citation type="submission" date="2021-06" db="EMBL/GenBank/DDBJ databases">
        <authorList>
            <person name="Kallberg Y."/>
            <person name="Tangrot J."/>
            <person name="Rosling A."/>
        </authorList>
    </citation>
    <scope>NUCLEOTIDE SEQUENCE</scope>
    <source>
        <strain evidence="1">MA461A</strain>
    </source>
</reference>